<reference evidence="3 4" key="1">
    <citation type="journal article" date="2013" name="Front. Plant Sci.">
        <title>The Reference Genome of the Halophytic Plant Eutrema salsugineum.</title>
        <authorList>
            <person name="Yang R."/>
            <person name="Jarvis D.E."/>
            <person name="Chen H."/>
            <person name="Beilstein M.A."/>
            <person name="Grimwood J."/>
            <person name="Jenkins J."/>
            <person name="Shu S."/>
            <person name="Prochnik S."/>
            <person name="Xin M."/>
            <person name="Ma C."/>
            <person name="Schmutz J."/>
            <person name="Wing R.A."/>
            <person name="Mitchell-Olds T."/>
            <person name="Schumaker K.S."/>
            <person name="Wang X."/>
        </authorList>
    </citation>
    <scope>NUCLEOTIDE SEQUENCE [LARGE SCALE GENOMIC DNA]</scope>
</reference>
<organism evidence="3 4">
    <name type="scientific">Eutrema salsugineum</name>
    <name type="common">Saltwater cress</name>
    <name type="synonym">Sisymbrium salsugineum</name>
    <dbReference type="NCBI Taxonomy" id="72664"/>
    <lineage>
        <taxon>Eukaryota</taxon>
        <taxon>Viridiplantae</taxon>
        <taxon>Streptophyta</taxon>
        <taxon>Embryophyta</taxon>
        <taxon>Tracheophyta</taxon>
        <taxon>Spermatophyta</taxon>
        <taxon>Magnoliopsida</taxon>
        <taxon>eudicotyledons</taxon>
        <taxon>Gunneridae</taxon>
        <taxon>Pentapetalae</taxon>
        <taxon>rosids</taxon>
        <taxon>malvids</taxon>
        <taxon>Brassicales</taxon>
        <taxon>Brassicaceae</taxon>
        <taxon>Eutremeae</taxon>
        <taxon>Eutrema</taxon>
    </lineage>
</organism>
<feature type="non-terminal residue" evidence="3">
    <location>
        <position position="1"/>
    </location>
</feature>
<proteinExistence type="predicted"/>
<dbReference type="Gramene" id="ESQ35535">
    <property type="protein sequence ID" value="ESQ35535"/>
    <property type="gene ID" value="EUTSA_v10009583mg"/>
</dbReference>
<name>V4KCV9_EUTSA</name>
<evidence type="ECO:0000313" key="3">
    <source>
        <dbReference type="EMBL" id="ESQ35535.1"/>
    </source>
</evidence>
<dbReference type="AlphaFoldDB" id="V4KCV9"/>
<gene>
    <name evidence="3" type="ORF">EUTSA_v10009583mg</name>
</gene>
<dbReference type="InterPro" id="IPR012891">
    <property type="entry name" value="GCK_dom"/>
</dbReference>
<evidence type="ECO:0000313" key="4">
    <source>
        <dbReference type="Proteomes" id="UP000030689"/>
    </source>
</evidence>
<dbReference type="KEGG" id="eus:EUTSA_v10009583mg"/>
<protein>
    <recommendedName>
        <fullName evidence="2">GCK domain-containing protein</fullName>
    </recommendedName>
</protein>
<dbReference type="EMBL" id="KI517683">
    <property type="protein sequence ID" value="ESQ35535.1"/>
    <property type="molecule type" value="Genomic_DNA"/>
</dbReference>
<evidence type="ECO:0000256" key="1">
    <source>
        <dbReference type="SAM" id="MobiDB-lite"/>
    </source>
</evidence>
<sequence length="116" mass="12571">QIKVEKCVEDEAGEEEESNNAPKCSEARMNFKTCKFDNPVYYAPIISAEARLVARMISELQAEKEAVLAGKATAIAKAFSKLQTGEQPPLPAEVAAIAKAFQDLEAKKKENAEGNA</sequence>
<dbReference type="Pfam" id="PF07802">
    <property type="entry name" value="GCK"/>
    <property type="match status" value="1"/>
</dbReference>
<feature type="region of interest" description="Disordered" evidence="1">
    <location>
        <begin position="1"/>
        <end position="23"/>
    </location>
</feature>
<dbReference type="OrthoDB" id="1095857at2759"/>
<accession>V4KCV9</accession>
<keyword evidence="4" id="KW-1185">Reference proteome</keyword>
<dbReference type="Proteomes" id="UP000030689">
    <property type="component" value="Unassembled WGS sequence"/>
</dbReference>
<evidence type="ECO:0000259" key="2">
    <source>
        <dbReference type="Pfam" id="PF07802"/>
    </source>
</evidence>
<feature type="domain" description="GCK" evidence="2">
    <location>
        <begin position="2"/>
        <end position="58"/>
    </location>
</feature>